<reference evidence="1 2" key="1">
    <citation type="submission" date="2019-08" db="EMBL/GenBank/DDBJ databases">
        <title>Lewinella sp. strain SSH13 Genome sequencing and assembly.</title>
        <authorList>
            <person name="Kim I."/>
        </authorList>
    </citation>
    <scope>NUCLEOTIDE SEQUENCE [LARGE SCALE GENOMIC DNA]</scope>
    <source>
        <strain evidence="1 2">SSH13</strain>
    </source>
</reference>
<accession>A0A5C7FBN4</accession>
<evidence type="ECO:0000313" key="1">
    <source>
        <dbReference type="EMBL" id="TXF87543.1"/>
    </source>
</evidence>
<dbReference type="AlphaFoldDB" id="A0A5C7FBN4"/>
<dbReference type="OrthoDB" id="7794186at2"/>
<name>A0A5C7FBN4_9BACT</name>
<dbReference type="Gene3D" id="2.60.40.740">
    <property type="match status" value="1"/>
</dbReference>
<sequence length="1074" mass="119144">MRVFPVLFFLLITFFFSFRINAQLNTDVIRDDDAVFTNSERCGGVLEVAAMGNSGPFTVQVFNSSRIQTHNFSLAVNEGRTLENICADDYRVIYTNRFGCTFVDENISVTQCGGNDCCDDFGVFQDFQTLPPDPERCGTNNGCQMSLRVSTNPRGFITINNSRDRYTWSNGATGNSLQGLCSGSYTVTATNAYGCSATQTFNLCCAGIQLGTITNAIPGGDRGSVEYELLHDMRIASLTLNGNEVNPSVNGNGITGLEPGSYVIAFQTVPGCTATARFTISECEDLGSDTFELLTSTSSSCGTTVNVGMDDPLRFTYQWQDGNTNRQRFLNCNVNYSVTITDNLGCGEFSKSYVVCKDFEPLSLNNFIVNSSPASSGESNGELTLDLPDHFTEYTSSVQSNQNSQSLDYYIFNNGSIVIRGLQGGENSLTFTNDFGCSRIGSVIVPSCENSLSEGDVYLTNPIVEGEFLNPEGTPITISAELNFRPGVSENRSFDFLLVRGTETILSRSTPEFVLPGSFDLGIYSYKIHVFDECTGTVLSILDIDHLLVDCANPHVLLAIENRCEKPLFTRAWYSVQGMAGRRVHQRFEIGDSVSVHREYEPYSEGDDGHMASYKAVVEEVNNFDVRITHDLDRHHINHSDKPGKLTVTITPLDGTCPLVAEVQMGKTTEIIPHVLSGWDELSDGRIFDNLPNYFWLGFIENCEVCGLEDNFDDANYSDNSTDFCFNNNPRITDFEYQPRFRDNPCKGGGTLILPPRFSGGTGGLVDTVRINVTQSFSSKLEQSGGKCGCIFPPEAVEWISQAPQIHPLLQVYAEFKCLEGSSDSDPTTIEIPEEEIEQLCDYYGDLYDCFTCDVALAPDGCSYDLVCYDNNEETTLASNVQRTLPDAFQGGQCFFVLPDENVQNLFDIYIGIPCEVTPCIPDAWSWSEKIDAVTSREVEYYRETGGIQECPEFNCHFSTSDIDFFREGGLEDYYYKSFEAYENRLSYIKGIRIYPNPVVKSENKITFTVNRLNIDKWMVVDIYGRVITGSTNVVAQDGNTKITIESNQILTGIIFVQVILESGESYTEKLVVE</sequence>
<organism evidence="1 2">
    <name type="scientific">Neolewinella aurantiaca</name>
    <dbReference type="NCBI Taxonomy" id="2602767"/>
    <lineage>
        <taxon>Bacteria</taxon>
        <taxon>Pseudomonadati</taxon>
        <taxon>Bacteroidota</taxon>
        <taxon>Saprospiria</taxon>
        <taxon>Saprospirales</taxon>
        <taxon>Lewinellaceae</taxon>
        <taxon>Neolewinella</taxon>
    </lineage>
</organism>
<keyword evidence="2" id="KW-1185">Reference proteome</keyword>
<dbReference type="EMBL" id="VOXD01000035">
    <property type="protein sequence ID" value="TXF87543.1"/>
    <property type="molecule type" value="Genomic_DNA"/>
</dbReference>
<protein>
    <submittedName>
        <fullName evidence="1">T9SS type A sorting domain-containing protein</fullName>
    </submittedName>
</protein>
<dbReference type="RefSeq" id="WP_147932218.1">
    <property type="nucleotide sequence ID" value="NZ_VOXD01000035.1"/>
</dbReference>
<evidence type="ECO:0000313" key="2">
    <source>
        <dbReference type="Proteomes" id="UP000321907"/>
    </source>
</evidence>
<proteinExistence type="predicted"/>
<dbReference type="Proteomes" id="UP000321907">
    <property type="component" value="Unassembled WGS sequence"/>
</dbReference>
<gene>
    <name evidence="1" type="ORF">FUA23_18305</name>
</gene>
<comment type="caution">
    <text evidence="1">The sequence shown here is derived from an EMBL/GenBank/DDBJ whole genome shotgun (WGS) entry which is preliminary data.</text>
</comment>